<dbReference type="Pfam" id="PF00082">
    <property type="entry name" value="Peptidase_S8"/>
    <property type="match status" value="1"/>
</dbReference>
<dbReference type="CDD" id="cd07493">
    <property type="entry name" value="Peptidases_S8_9"/>
    <property type="match status" value="1"/>
</dbReference>
<dbReference type="InterPro" id="IPR000209">
    <property type="entry name" value="Peptidase_S8/S53_dom"/>
</dbReference>
<keyword evidence="4 6" id="KW-0378">Hydrolase</keyword>
<accession>A0A2W7IKT2</accession>
<dbReference type="EMBL" id="QKYV01000006">
    <property type="protein sequence ID" value="PZW39153.1"/>
    <property type="molecule type" value="Genomic_DNA"/>
</dbReference>
<evidence type="ECO:0000256" key="6">
    <source>
        <dbReference type="PROSITE-ProRule" id="PRU01240"/>
    </source>
</evidence>
<gene>
    <name evidence="9" type="ORF">LX95_02294</name>
</gene>
<keyword evidence="5 6" id="KW-0720">Serine protease</keyword>
<dbReference type="NCBIfam" id="TIGR04183">
    <property type="entry name" value="Por_Secre_tail"/>
    <property type="match status" value="1"/>
</dbReference>
<dbReference type="AlphaFoldDB" id="A0A2W7IKT2"/>
<keyword evidence="10" id="KW-1185">Reference proteome</keyword>
<evidence type="ECO:0000313" key="9">
    <source>
        <dbReference type="EMBL" id="PZW39153.1"/>
    </source>
</evidence>
<dbReference type="InterPro" id="IPR036852">
    <property type="entry name" value="Peptidase_S8/S53_dom_sf"/>
</dbReference>
<dbReference type="SUPFAM" id="SSF52743">
    <property type="entry name" value="Subtilisin-like"/>
    <property type="match status" value="1"/>
</dbReference>
<evidence type="ECO:0000256" key="1">
    <source>
        <dbReference type="ARBA" id="ARBA00011073"/>
    </source>
</evidence>
<dbReference type="InterPro" id="IPR023828">
    <property type="entry name" value="Peptidase_S8_Ser-AS"/>
</dbReference>
<dbReference type="InterPro" id="IPR050131">
    <property type="entry name" value="Peptidase_S8_subtilisin-like"/>
</dbReference>
<evidence type="ECO:0000313" key="10">
    <source>
        <dbReference type="Proteomes" id="UP000249542"/>
    </source>
</evidence>
<dbReference type="RefSeq" id="WP_111541574.1">
    <property type="nucleotide sequence ID" value="NZ_QKYV01000006.1"/>
</dbReference>
<comment type="similarity">
    <text evidence="1 6">Belongs to the peptidase S8 family.</text>
</comment>
<organism evidence="9 10">
    <name type="scientific">Mesonia algae</name>
    <dbReference type="NCBI Taxonomy" id="213248"/>
    <lineage>
        <taxon>Bacteria</taxon>
        <taxon>Pseudomonadati</taxon>
        <taxon>Bacteroidota</taxon>
        <taxon>Flavobacteriia</taxon>
        <taxon>Flavobacteriales</taxon>
        <taxon>Flavobacteriaceae</taxon>
        <taxon>Mesonia</taxon>
    </lineage>
</organism>
<dbReference type="PROSITE" id="PS51892">
    <property type="entry name" value="SUBTILASE"/>
    <property type="match status" value="1"/>
</dbReference>
<evidence type="ECO:0000256" key="2">
    <source>
        <dbReference type="ARBA" id="ARBA00022670"/>
    </source>
</evidence>
<keyword evidence="3" id="KW-0732">Signal</keyword>
<dbReference type="InterPro" id="IPR026444">
    <property type="entry name" value="Secre_tail"/>
</dbReference>
<feature type="active site" description="Charge relay system" evidence="6">
    <location>
        <position position="175"/>
    </location>
</feature>
<dbReference type="InterPro" id="IPR017317">
    <property type="entry name" value="Pept_S8_subtilisin_bacteroid-2"/>
</dbReference>
<reference evidence="9 10" key="1">
    <citation type="submission" date="2018-06" db="EMBL/GenBank/DDBJ databases">
        <title>Genomic Encyclopedia of Archaeal and Bacterial Type Strains, Phase II (KMG-II): from individual species to whole genera.</title>
        <authorList>
            <person name="Goeker M."/>
        </authorList>
    </citation>
    <scope>NUCLEOTIDE SEQUENCE [LARGE SCALE GENOMIC DNA]</scope>
    <source>
        <strain evidence="9 10">DSM 15361</strain>
    </source>
</reference>
<evidence type="ECO:0000259" key="7">
    <source>
        <dbReference type="Pfam" id="PF00082"/>
    </source>
</evidence>
<dbReference type="PANTHER" id="PTHR43806:SF67">
    <property type="entry name" value="EGF-LIKE DOMAIN-CONTAINING PROTEIN"/>
    <property type="match status" value="1"/>
</dbReference>
<comment type="caution">
    <text evidence="9">The sequence shown here is derived from an EMBL/GenBank/DDBJ whole genome shotgun (WGS) entry which is preliminary data.</text>
</comment>
<dbReference type="PIRSF" id="PIRSF037903">
    <property type="entry name" value="Subtilisin_rel_GFO_2223"/>
    <property type="match status" value="1"/>
</dbReference>
<protein>
    <submittedName>
        <fullName evidence="9">Putative secreted protein (Por secretion system target)</fullName>
    </submittedName>
</protein>
<dbReference type="GO" id="GO:0004252">
    <property type="term" value="F:serine-type endopeptidase activity"/>
    <property type="evidence" value="ECO:0007669"/>
    <property type="project" value="UniProtKB-UniRule"/>
</dbReference>
<feature type="active site" description="Charge relay system" evidence="6">
    <location>
        <position position="217"/>
    </location>
</feature>
<feature type="domain" description="Secretion system C-terminal sorting" evidence="8">
    <location>
        <begin position="466"/>
        <end position="530"/>
    </location>
</feature>
<dbReference type="Proteomes" id="UP000249542">
    <property type="component" value="Unassembled WGS sequence"/>
</dbReference>
<dbReference type="GO" id="GO:0006508">
    <property type="term" value="P:proteolysis"/>
    <property type="evidence" value="ECO:0007669"/>
    <property type="project" value="UniProtKB-KW"/>
</dbReference>
<dbReference type="Gene3D" id="3.40.50.200">
    <property type="entry name" value="Peptidase S8/S53 domain"/>
    <property type="match status" value="1"/>
</dbReference>
<evidence type="ECO:0000256" key="5">
    <source>
        <dbReference type="ARBA" id="ARBA00022825"/>
    </source>
</evidence>
<evidence type="ECO:0000256" key="4">
    <source>
        <dbReference type="ARBA" id="ARBA00022801"/>
    </source>
</evidence>
<evidence type="ECO:0000259" key="8">
    <source>
        <dbReference type="Pfam" id="PF18962"/>
    </source>
</evidence>
<proteinExistence type="inferred from homology"/>
<name>A0A2W7IKT2_9FLAO</name>
<feature type="active site" description="Charge relay system" evidence="6">
    <location>
        <position position="395"/>
    </location>
</feature>
<sequence>MKNYIFGVLLVISFGLKAQEHAWIYFTDKPNVQASISNPSSILSQRAITRKNLHNIAIDARDVPVNENYITTLKNQTGIVVKAKSKWFNCVHVLGSIQNINNLSNLNFVQNIVFANDMLNPRPAQMDQSEDTQQKFEVNVNYNYGASNNQVSMLNVEDLHQDDYIGTGMLIAVLDSGFPNVLMNPGFANLNQDNRLLGGYDFVARSNNFASSNLHNHGAIVLSDMVGFLNNQFVGTSPDASFYLFRTEDANSETPVEESYWVEAAERADSLGVDLINSSLGYSQFDNPNYNYTPQDMDGNTAFITRGANIAVEKGILVVNSAGNSGQDFSFPIINAPADGNVFTVGSVDQNGDYASFSSIGPSADGRVKPDVVAQGAGSAIINLSGNVDFSNGTSFSSPIMTGAIASLWQANPNKTNLEIMQIVRESASRYNNPNNEIGYGIPDFSVAVQDVLSTLSVDKNTIIAYPNPTSNMLYLRNASAEANTIKVYSMLGKKVLEVKHANQIDFSSFSKGIYLLQVSNNTEEKTLKIFKN</sequence>
<keyword evidence="2 6" id="KW-0645">Protease</keyword>
<feature type="domain" description="Peptidase S8/S53" evidence="7">
    <location>
        <begin position="166"/>
        <end position="441"/>
    </location>
</feature>
<dbReference type="PROSITE" id="PS00138">
    <property type="entry name" value="SUBTILASE_SER"/>
    <property type="match status" value="1"/>
</dbReference>
<evidence type="ECO:0000256" key="3">
    <source>
        <dbReference type="ARBA" id="ARBA00022729"/>
    </source>
</evidence>
<dbReference type="PANTHER" id="PTHR43806">
    <property type="entry name" value="PEPTIDASE S8"/>
    <property type="match status" value="1"/>
</dbReference>
<dbReference type="Pfam" id="PF18962">
    <property type="entry name" value="Por_Secre_tail"/>
    <property type="match status" value="1"/>
</dbReference>